<dbReference type="GO" id="GO:0005737">
    <property type="term" value="C:cytoplasm"/>
    <property type="evidence" value="ECO:0007669"/>
    <property type="project" value="TreeGrafter"/>
</dbReference>
<dbReference type="InterPro" id="IPR014031">
    <property type="entry name" value="Ketoacyl_synth_C"/>
</dbReference>
<feature type="region of interest" description="N-terminal hotdog fold" evidence="5">
    <location>
        <begin position="1478"/>
        <end position="1603"/>
    </location>
</feature>
<accession>Q1D3S5</accession>
<dbReference type="PROSITE" id="PS52019">
    <property type="entry name" value="PKS_MFAS_DH"/>
    <property type="match status" value="1"/>
</dbReference>
<dbReference type="SMART" id="SM00825">
    <property type="entry name" value="PKS_KS"/>
    <property type="match status" value="1"/>
</dbReference>
<evidence type="ECO:0000256" key="5">
    <source>
        <dbReference type="PROSITE-ProRule" id="PRU01363"/>
    </source>
</evidence>
<dbReference type="Pfam" id="PF16197">
    <property type="entry name" value="KAsynt_C_assoc"/>
    <property type="match status" value="1"/>
</dbReference>
<dbReference type="GO" id="GO:0005886">
    <property type="term" value="C:plasma membrane"/>
    <property type="evidence" value="ECO:0007669"/>
    <property type="project" value="TreeGrafter"/>
</dbReference>
<keyword evidence="1" id="KW-0596">Phosphopantetheine</keyword>
<dbReference type="Gene3D" id="3.30.70.3290">
    <property type="match status" value="2"/>
</dbReference>
<dbReference type="InterPro" id="IPR020807">
    <property type="entry name" value="PKS_DH"/>
</dbReference>
<dbReference type="Gene3D" id="3.40.366.10">
    <property type="entry name" value="Malonyl-Coenzyme A Acyl Carrier Protein, domain 2"/>
    <property type="match status" value="2"/>
</dbReference>
<proteinExistence type="predicted"/>
<dbReference type="GO" id="GO:0031177">
    <property type="term" value="F:phosphopantetheine binding"/>
    <property type="evidence" value="ECO:0007669"/>
    <property type="project" value="InterPro"/>
</dbReference>
<feature type="domain" description="PKS/mFAS DH" evidence="8">
    <location>
        <begin position="1478"/>
        <end position="1766"/>
    </location>
</feature>
<dbReference type="InterPro" id="IPR014030">
    <property type="entry name" value="Ketoacyl_synth_N"/>
</dbReference>
<sequence>MSGSRESARNGFVLTGLRQRFGFGIDPFFLVSGLSRGRRTASVVISFAEEKPGFRACQLEVRVSPQNGLSKAGLAEVRARLTAVLAQRLGIEAHTLDVRERFSLYGLDSLKATGFIAEVGAMLGRSLSPTLAWEYPTLDGLARYLAGERDGASSHSLARIARAHEPIAIIGLACRYPQAADPEAFWRLLVGGTDAITEVPPDRWDVNRLYDRDPAAPGKVISRWGGYLDRVDGFDPLFFGISPKEALHMDPQQRLMLELSWEALEDAGIAADRLQGSPTAVCFGAAWMDYEMTLQRFGMKRISSYTSTGYHHSVLANRVSYVLGLRGPSFSIDSACSSSLTAAHLACESLRRGESTLALVGGVNLTIAPESTVSLSKLGALSPDGHCYTFDARANGFVRGEGAGVAVLKPLSLALADGDAIYCVIRGSAINNNGGSNGLTAPNPKAQAEVIRQACANAGVEPAEVQYVEAHGTGTQLGDPLEAQALGEVLGAGRPGGKPLLIGSCKTNIGHLEAAAGITGLIKTALCIKHRVLPASLHYEKPNPLIPFEALGLAVHHTLGDWPEPDRKLIAGVSSFGFGGANCHVVMEEARLPEARLLHLSGETTEALRGAAQGLLDRVTAREHLPLAELLRAAEADAGTHAHRLTVTVRTRKDLRAGLENFLAGVPRPGVSVGTVAEDAVRKPVFVYSGHGCQWPRMGLPLLDTEPVFRATLLRCDALIREYEGWSLLEVLAADDAAARLSRLDIGLPAIVSVEMALTDLWRSWGIEPGAVVGHSIGEVSAAYAAGVLDIEDTIRVVCAESRLMHTQAGKGSLAVVGVPWAEAAELLVGYEGRLFRAIDSGAGSTVLSGDVDALAEVLASLQQRGVFCRQVDIDVPVHSPRMDVLADALTEELRDIRPRPARVPLISSITGAEIDGASADASHWVRNIAWPTLFTGALSHTIQEGYDTFLEVSPHAILRHPIDATLKHLGRQGRVVPSLRRQEDERATLFDSLGVLYAAGQPVRWDALAARGVDHDGEAVHLLPLSARSPEALKALAADWRDFLAGEPGAPLDDVTYTASVRRGHLSHRLSVVGGSRRELAEALDAVTRGELPPGVSEGRVSPEGRAKVAFVFPGQGSQWLGMGRQLLREEPVFRSAIEACEQAMRPHVDWSLTAELLADEQHSRLQDIDVVQPVLFAMQVALAALWRSWGIAPDAVVGHSMGEVAAAHVAGALSLEDAARIICLRSQLLRRKSGQGAMAVVELGLAQAREALAGYESRLSVAVSNSARSTVLSGDIDALESLLPKLESQGVFCRRVKVNVASHSPQMDSLKDDLLRVLDGVAPQGAPVPIYSTVTGQTSDGADFHPAYWVSNLREPVLFHGAVEQLLADGFTVLVEVSPHPVLLAPIEETLRESKQGAIALASARRQMPERRCLLESLAALYAWGCAVDWKALHPVKGRVVALPRYPWQRERFWLPDEAEVDAQPEGVVLADRKGHPLIGGSLSSSVQPGTHFWERTVSTAAFPYLADHCVWGDVVFPGAGYVEMALSAGAEVLGETGLVLEDVSFSEMLALEPGQSRRVQVVLTEEEPGRATFQIASRAEGEMSWRKHAAGTVRRDARAAAVVESPEALRARVTVAVSAEAHYQRRQAQGLMYGPTFQGLRGIWRSEQEALGRLEVSDTVALEAGAYRLHPALLDAGLQVAVELLAPLTATSAPATHVPVGIGRIRFFQRPGRAAWARVKVRGEGAASERERTFDFWLLDEQGQVLLELEALRLFRLDAGASARKELGAWLYQVDWEERPLPAELAWPEQTPGSWLILQDGGGVGQRLSAQLLTRGETCVLVAPREAYRLTGPRSAEVDPRNPEHWRRLLTDLLGAGVPPCRGVVHLWSLDLASTEALTPQALEDSRRLGTTSVLHLVQALSGAGWRDAPRLWLATRGARSAGKVAERVAVAQAPLLGLGQVLAVEQPELRCTRVDLEGGADVAADALLRELSSTSFEDQTAWRGGTRRVARLARAADALSAREPATLLREDGTYLITGGLGGLGLELARWLVSQGARHLLLMGRRAPSAEAEQALAALREAGARVGSFQGDVARLEDVTGALARVEDAMPPLRGVFHAAGLLEDGLLLNLTEARFASVSAPKVLGSWNLHAQTRHLPLEHFVLFSSVAASLGTPGQSNYASANAFMDALAQARRAEGLPALSINWGTWTQVGLAAAQSIRGERLEARGLGGMAPDKALAVLGMLLGQERPQLSVMAFEPRQWLGFYLAAAQSPYFTKLAQEPSSRPSVSAGKSRIREQLEAARASERRGLLDAHLRELIGGVLRMAPARIEPRTPLVTFGLDSLMSMEIRNRLEAALGLKLSATVVWTYPTVAALAPFLAEKLALPLEDSRPEPALEVAPVKASQADVTASEIDDLSEEEVERLFAQRMAQGS</sequence>
<dbReference type="InterPro" id="IPR057326">
    <property type="entry name" value="KR_dom"/>
</dbReference>
<feature type="active site" description="Proton acceptor; for dehydratase activity" evidence="5">
    <location>
        <position position="1511"/>
    </location>
</feature>
<feature type="active site" description="Proton donor; for dehydratase activity" evidence="5">
    <location>
        <position position="1678"/>
    </location>
</feature>
<dbReference type="eggNOG" id="COG3321">
    <property type="taxonomic scope" value="Bacteria"/>
</dbReference>
<dbReference type="SUPFAM" id="SSF55048">
    <property type="entry name" value="Probable ACP-binding domain of malonyl-CoA ACP transacylase"/>
    <property type="match status" value="2"/>
</dbReference>
<evidence type="ECO:0000256" key="3">
    <source>
        <dbReference type="ARBA" id="ARBA00022679"/>
    </source>
</evidence>
<dbReference type="GO" id="GO:0071770">
    <property type="term" value="P:DIM/DIP cell wall layer assembly"/>
    <property type="evidence" value="ECO:0007669"/>
    <property type="project" value="TreeGrafter"/>
</dbReference>
<evidence type="ECO:0000259" key="8">
    <source>
        <dbReference type="PROSITE" id="PS52019"/>
    </source>
</evidence>
<feature type="domain" description="Ketosynthase family 3 (KS3)" evidence="7">
    <location>
        <begin position="164"/>
        <end position="589"/>
    </location>
</feature>
<dbReference type="CDD" id="cd08955">
    <property type="entry name" value="KR_2_FAS_SDR_x"/>
    <property type="match status" value="1"/>
</dbReference>
<dbReference type="Pfam" id="PF02801">
    <property type="entry name" value="Ketoacyl-synt_C"/>
    <property type="match status" value="1"/>
</dbReference>
<evidence type="ECO:0000259" key="6">
    <source>
        <dbReference type="PROSITE" id="PS50075"/>
    </source>
</evidence>
<dbReference type="GO" id="GO:0006633">
    <property type="term" value="P:fatty acid biosynthetic process"/>
    <property type="evidence" value="ECO:0007669"/>
    <property type="project" value="TreeGrafter"/>
</dbReference>
<dbReference type="Gene3D" id="1.10.1200.10">
    <property type="entry name" value="ACP-like"/>
    <property type="match status" value="2"/>
</dbReference>
<dbReference type="FunFam" id="3.40.366.10:FF:000002">
    <property type="entry name" value="Probable polyketide synthase 2"/>
    <property type="match status" value="1"/>
</dbReference>
<keyword evidence="10" id="KW-1185">Reference proteome</keyword>
<evidence type="ECO:0000256" key="2">
    <source>
        <dbReference type="ARBA" id="ARBA00022553"/>
    </source>
</evidence>
<dbReference type="Gene3D" id="3.10.129.110">
    <property type="entry name" value="Polyketide synthase dehydratase"/>
    <property type="match status" value="1"/>
</dbReference>
<dbReference type="Pfam" id="PF22621">
    <property type="entry name" value="CurL-like_PKS_C"/>
    <property type="match status" value="1"/>
</dbReference>
<dbReference type="Proteomes" id="UP000002402">
    <property type="component" value="Chromosome"/>
</dbReference>
<organism evidence="9 10">
    <name type="scientific">Myxococcus xanthus (strain DK1622)</name>
    <dbReference type="NCBI Taxonomy" id="246197"/>
    <lineage>
        <taxon>Bacteria</taxon>
        <taxon>Pseudomonadati</taxon>
        <taxon>Myxococcota</taxon>
        <taxon>Myxococcia</taxon>
        <taxon>Myxococcales</taxon>
        <taxon>Cystobacterineae</taxon>
        <taxon>Myxococcaceae</taxon>
        <taxon>Myxococcus</taxon>
    </lineage>
</organism>
<dbReference type="Pfam" id="PF00550">
    <property type="entry name" value="PP-binding"/>
    <property type="match status" value="2"/>
</dbReference>
<dbReference type="InterPro" id="IPR016036">
    <property type="entry name" value="Malonyl_transacylase_ACP-bd"/>
</dbReference>
<dbReference type="GO" id="GO:0004312">
    <property type="term" value="F:fatty acid synthase activity"/>
    <property type="evidence" value="ECO:0007669"/>
    <property type="project" value="TreeGrafter"/>
</dbReference>
<dbReference type="InterPro" id="IPR032821">
    <property type="entry name" value="PKS_assoc"/>
</dbReference>
<dbReference type="SMART" id="SM00827">
    <property type="entry name" value="PKS_AT"/>
    <property type="match status" value="2"/>
</dbReference>
<dbReference type="InterPro" id="IPR009081">
    <property type="entry name" value="PP-bd_ACP"/>
</dbReference>
<dbReference type="Pfam" id="PF00698">
    <property type="entry name" value="Acyl_transf_1"/>
    <property type="match status" value="2"/>
</dbReference>
<reference evidence="9 10" key="1">
    <citation type="journal article" date="2006" name="Proc. Natl. Acad. Sci. U.S.A.">
        <title>Evolution of sensory complexity recorded in a myxobacterial genome.</title>
        <authorList>
            <person name="Goldman B.S."/>
            <person name="Nierman W.C."/>
            <person name="Kaiser D."/>
            <person name="Slater S.C."/>
            <person name="Durkin A.S."/>
            <person name="Eisen J.A."/>
            <person name="Ronning C.M."/>
            <person name="Barbazuk W.B."/>
            <person name="Blanchard M."/>
            <person name="Field C."/>
            <person name="Halling C."/>
            <person name="Hinkle G."/>
            <person name="Iartchuk O."/>
            <person name="Kim H.S."/>
            <person name="Mackenzie C."/>
            <person name="Madupu R."/>
            <person name="Miller N."/>
            <person name="Shvartsbeyn A."/>
            <person name="Sullivan S.A."/>
            <person name="Vaudin M."/>
            <person name="Wiegand R."/>
            <person name="Kaplan H.B."/>
        </authorList>
    </citation>
    <scope>NUCLEOTIDE SEQUENCE [LARGE SCALE GENOMIC DNA]</scope>
    <source>
        <strain evidence="10">DK1622</strain>
    </source>
</reference>
<dbReference type="STRING" id="246197.MXAN_4530"/>
<gene>
    <name evidence="9" type="ordered locus">MXAN_4530</name>
</gene>
<dbReference type="InterPro" id="IPR049551">
    <property type="entry name" value="PKS_DH_C"/>
</dbReference>
<feature type="domain" description="Carrier" evidence="6">
    <location>
        <begin position="75"/>
        <end position="149"/>
    </location>
</feature>
<dbReference type="InterPro" id="IPR049552">
    <property type="entry name" value="PKS_DH_N"/>
</dbReference>
<name>Q1D3S5_MYXXD</name>
<dbReference type="InterPro" id="IPR006162">
    <property type="entry name" value="Ppantetheine_attach_site"/>
</dbReference>
<dbReference type="HOGENOM" id="CLU_000022_35_2_7"/>
<dbReference type="InterPro" id="IPR020841">
    <property type="entry name" value="PKS_Beta-ketoAc_synthase_dom"/>
</dbReference>
<dbReference type="SMART" id="SM00822">
    <property type="entry name" value="PKS_KR"/>
    <property type="match status" value="1"/>
</dbReference>
<dbReference type="InterPro" id="IPR001227">
    <property type="entry name" value="Ac_transferase_dom_sf"/>
</dbReference>
<dbReference type="EMBL" id="CP000113">
    <property type="protein sequence ID" value="ABF89709.1"/>
    <property type="molecule type" value="Genomic_DNA"/>
</dbReference>
<evidence type="ECO:0000256" key="1">
    <source>
        <dbReference type="ARBA" id="ARBA00022450"/>
    </source>
</evidence>
<dbReference type="SUPFAM" id="SSF52151">
    <property type="entry name" value="FabD/lysophospholipase-like"/>
    <property type="match status" value="2"/>
</dbReference>
<evidence type="ECO:0000313" key="9">
    <source>
        <dbReference type="EMBL" id="ABF89709.1"/>
    </source>
</evidence>
<dbReference type="InterPro" id="IPR036736">
    <property type="entry name" value="ACP-like_sf"/>
</dbReference>
<dbReference type="CDD" id="cd00833">
    <property type="entry name" value="PKS"/>
    <property type="match status" value="1"/>
</dbReference>
<dbReference type="SMART" id="SM01294">
    <property type="entry name" value="PKS_PP_betabranch"/>
    <property type="match status" value="2"/>
</dbReference>
<dbReference type="InterPro" id="IPR014043">
    <property type="entry name" value="Acyl_transferase_dom"/>
</dbReference>
<protein>
    <submittedName>
        <fullName evidence="9">Polyketide synthase type I</fullName>
    </submittedName>
</protein>
<comment type="function">
    <text evidence="4">Involved in production of the polyketide antibiotic thailandamide.</text>
</comment>
<dbReference type="FunFam" id="3.40.47.10:FF:000019">
    <property type="entry name" value="Polyketide synthase type I"/>
    <property type="match status" value="1"/>
</dbReference>
<dbReference type="PROSITE" id="PS52004">
    <property type="entry name" value="KS3_2"/>
    <property type="match status" value="1"/>
</dbReference>
<dbReference type="PROSITE" id="PS00012">
    <property type="entry name" value="PHOSPHOPANTETHEINE"/>
    <property type="match status" value="1"/>
</dbReference>
<dbReference type="Pfam" id="PF00109">
    <property type="entry name" value="ketoacyl-synt"/>
    <property type="match status" value="1"/>
</dbReference>
<dbReference type="eggNOG" id="COG1028">
    <property type="taxonomic scope" value="Bacteria"/>
</dbReference>
<dbReference type="InterPro" id="IPR020806">
    <property type="entry name" value="PKS_PP-bd"/>
</dbReference>
<dbReference type="InterPro" id="IPR016039">
    <property type="entry name" value="Thiolase-like"/>
</dbReference>
<dbReference type="EnsemblBacteria" id="ABF89709">
    <property type="protein sequence ID" value="ABF89709"/>
    <property type="gene ID" value="MXAN_4530"/>
</dbReference>
<dbReference type="InterPro" id="IPR016035">
    <property type="entry name" value="Acyl_Trfase/lysoPLipase"/>
</dbReference>
<evidence type="ECO:0000259" key="7">
    <source>
        <dbReference type="PROSITE" id="PS52004"/>
    </source>
</evidence>
<dbReference type="SUPFAM" id="SSF53901">
    <property type="entry name" value="Thiolase-like"/>
    <property type="match status" value="1"/>
</dbReference>
<feature type="region of interest" description="C-terminal hotdog fold" evidence="5">
    <location>
        <begin position="1617"/>
        <end position="1766"/>
    </location>
</feature>
<dbReference type="InterPro" id="IPR042104">
    <property type="entry name" value="PKS_dehydratase_sf"/>
</dbReference>
<dbReference type="InterPro" id="IPR050091">
    <property type="entry name" value="PKS_NRPS_Biosynth_Enz"/>
</dbReference>
<dbReference type="SUPFAM" id="SSF51735">
    <property type="entry name" value="NAD(P)-binding Rossmann-fold domains"/>
    <property type="match status" value="2"/>
</dbReference>
<dbReference type="PANTHER" id="PTHR43775:SF37">
    <property type="entry name" value="SI:DKEY-61P9.11"/>
    <property type="match status" value="1"/>
</dbReference>
<dbReference type="InterPro" id="IPR049900">
    <property type="entry name" value="PKS_mFAS_DH"/>
</dbReference>
<dbReference type="PANTHER" id="PTHR43775">
    <property type="entry name" value="FATTY ACID SYNTHASE"/>
    <property type="match status" value="1"/>
</dbReference>
<dbReference type="Gene3D" id="3.40.47.10">
    <property type="match status" value="1"/>
</dbReference>
<dbReference type="Pfam" id="PF14765">
    <property type="entry name" value="PS-DH"/>
    <property type="match status" value="1"/>
</dbReference>
<dbReference type="SUPFAM" id="SSF47336">
    <property type="entry name" value="ACP-like"/>
    <property type="match status" value="2"/>
</dbReference>
<dbReference type="InterPro" id="IPR036291">
    <property type="entry name" value="NAD(P)-bd_dom_sf"/>
</dbReference>
<dbReference type="PROSITE" id="PS50075">
    <property type="entry name" value="CARRIER"/>
    <property type="match status" value="2"/>
</dbReference>
<evidence type="ECO:0000313" key="10">
    <source>
        <dbReference type="Proteomes" id="UP000002402"/>
    </source>
</evidence>
<keyword evidence="2" id="KW-0597">Phosphoprotein</keyword>
<dbReference type="InterPro" id="IPR013968">
    <property type="entry name" value="PKS_KR"/>
</dbReference>
<dbReference type="Pfam" id="PF08659">
    <property type="entry name" value="KR"/>
    <property type="match status" value="1"/>
</dbReference>
<dbReference type="SMART" id="SM00826">
    <property type="entry name" value="PKS_DH"/>
    <property type="match status" value="1"/>
</dbReference>
<dbReference type="Pfam" id="PF21089">
    <property type="entry name" value="PKS_DH_N"/>
    <property type="match status" value="1"/>
</dbReference>
<evidence type="ECO:0000256" key="4">
    <source>
        <dbReference type="ARBA" id="ARBA00054155"/>
    </source>
</evidence>
<dbReference type="SMART" id="SM00823">
    <property type="entry name" value="PKS_PP"/>
    <property type="match status" value="2"/>
</dbReference>
<keyword evidence="3" id="KW-0808">Transferase</keyword>
<dbReference type="Gene3D" id="3.40.50.720">
    <property type="entry name" value="NAD(P)-binding Rossmann-like Domain"/>
    <property type="match status" value="1"/>
</dbReference>
<feature type="domain" description="Carrier" evidence="6">
    <location>
        <begin position="2290"/>
        <end position="2367"/>
    </location>
</feature>
<dbReference type="KEGG" id="mxa:MXAN_4530"/>